<name>A0ABT6DI39_9BACT</name>
<proteinExistence type="predicted"/>
<organism evidence="2 3">
    <name type="scientific">Bdellovibrio svalbardensis</name>
    <dbReference type="NCBI Taxonomy" id="2972972"/>
    <lineage>
        <taxon>Bacteria</taxon>
        <taxon>Pseudomonadati</taxon>
        <taxon>Bdellovibrionota</taxon>
        <taxon>Bdellovibrionia</taxon>
        <taxon>Bdellovibrionales</taxon>
        <taxon>Pseudobdellovibrionaceae</taxon>
        <taxon>Bdellovibrio</taxon>
    </lineage>
</organism>
<evidence type="ECO:0000313" key="3">
    <source>
        <dbReference type="Proteomes" id="UP001152321"/>
    </source>
</evidence>
<sequence>MKTLFAMLIIFASTKSFASGLAGRVSDVCPQGHMYTDYALYNVEDYFWVFADEAKTQLKSNKSVVTLVNPNDQKQFALLAFNKLTVFGWTNVGGMTAGAKGYLPYINKMVDAGWTLCARSTTGLGIKQLEHILKTGEMDSSFSNR</sequence>
<dbReference type="RefSeq" id="WP_277577379.1">
    <property type="nucleotide sequence ID" value="NZ_JANRMI010000002.1"/>
</dbReference>
<gene>
    <name evidence="2" type="ORF">NWE73_05975</name>
</gene>
<evidence type="ECO:0000256" key="1">
    <source>
        <dbReference type="SAM" id="SignalP"/>
    </source>
</evidence>
<keyword evidence="1" id="KW-0732">Signal</keyword>
<feature type="chain" id="PRO_5045643756" evidence="1">
    <location>
        <begin position="19"/>
        <end position="145"/>
    </location>
</feature>
<reference evidence="2" key="1">
    <citation type="submission" date="2022-08" db="EMBL/GenBank/DDBJ databases">
        <title>Novel Bdellovibrio Species Isolated from Svalbard: Designation Bdellovibrio svalbardensis.</title>
        <authorList>
            <person name="Mitchell R.J."/>
            <person name="Choi S.Y."/>
        </authorList>
    </citation>
    <scope>NUCLEOTIDE SEQUENCE</scope>
    <source>
        <strain evidence="2">PAP01</strain>
    </source>
</reference>
<evidence type="ECO:0000313" key="2">
    <source>
        <dbReference type="EMBL" id="MDG0815900.1"/>
    </source>
</evidence>
<protein>
    <submittedName>
        <fullName evidence="2">Uncharacterized protein</fullName>
    </submittedName>
</protein>
<dbReference type="Proteomes" id="UP001152321">
    <property type="component" value="Unassembled WGS sequence"/>
</dbReference>
<dbReference type="EMBL" id="JANRMI010000002">
    <property type="protein sequence ID" value="MDG0815900.1"/>
    <property type="molecule type" value="Genomic_DNA"/>
</dbReference>
<keyword evidence="3" id="KW-1185">Reference proteome</keyword>
<feature type="signal peptide" evidence="1">
    <location>
        <begin position="1"/>
        <end position="18"/>
    </location>
</feature>
<accession>A0ABT6DI39</accession>
<comment type="caution">
    <text evidence="2">The sequence shown here is derived from an EMBL/GenBank/DDBJ whole genome shotgun (WGS) entry which is preliminary data.</text>
</comment>